<keyword evidence="1" id="KW-0732">Signal</keyword>
<feature type="signal peptide" evidence="1">
    <location>
        <begin position="1"/>
        <end position="29"/>
    </location>
</feature>
<comment type="caution">
    <text evidence="2">The sequence shown here is derived from an EMBL/GenBank/DDBJ whole genome shotgun (WGS) entry which is preliminary data.</text>
</comment>
<dbReference type="AlphaFoldDB" id="A0A841MP26"/>
<organism evidence="2 3">
    <name type="scientific">Algoriphagus iocasae</name>
    <dbReference type="NCBI Taxonomy" id="1836499"/>
    <lineage>
        <taxon>Bacteria</taxon>
        <taxon>Pseudomonadati</taxon>
        <taxon>Bacteroidota</taxon>
        <taxon>Cytophagia</taxon>
        <taxon>Cytophagales</taxon>
        <taxon>Cyclobacteriaceae</taxon>
        <taxon>Algoriphagus</taxon>
    </lineage>
</organism>
<reference evidence="2 3" key="1">
    <citation type="submission" date="2020-08" db="EMBL/GenBank/DDBJ databases">
        <title>Genomic Encyclopedia of Type Strains, Phase IV (KMG-IV): sequencing the most valuable type-strain genomes for metagenomic binning, comparative biology and taxonomic classification.</title>
        <authorList>
            <person name="Goeker M."/>
        </authorList>
    </citation>
    <scope>NUCLEOTIDE SEQUENCE [LARGE SCALE GENOMIC DNA]</scope>
    <source>
        <strain evidence="2 3">DSM 102044</strain>
    </source>
</reference>
<dbReference type="Proteomes" id="UP000588604">
    <property type="component" value="Unassembled WGS sequence"/>
</dbReference>
<accession>A0A841MP26</accession>
<keyword evidence="3" id="KW-1185">Reference proteome</keyword>
<protein>
    <submittedName>
        <fullName evidence="2">Uncharacterized protein</fullName>
    </submittedName>
</protein>
<name>A0A841MP26_9BACT</name>
<dbReference type="EMBL" id="JACIJO010000002">
    <property type="protein sequence ID" value="MBB6325966.1"/>
    <property type="molecule type" value="Genomic_DNA"/>
</dbReference>
<gene>
    <name evidence="2" type="ORF">FHS59_001594</name>
</gene>
<proteinExistence type="predicted"/>
<evidence type="ECO:0000313" key="2">
    <source>
        <dbReference type="EMBL" id="MBB6325966.1"/>
    </source>
</evidence>
<feature type="chain" id="PRO_5032779357" evidence="1">
    <location>
        <begin position="30"/>
        <end position="75"/>
    </location>
</feature>
<sequence length="75" mass="8240">MKKNPKFPQKQVLALGASALTVATGFVMAPQSQSESTKYSILQNYQNSDMNEVSITNCIIPGTRCFIMPTVTIKQ</sequence>
<evidence type="ECO:0000256" key="1">
    <source>
        <dbReference type="SAM" id="SignalP"/>
    </source>
</evidence>
<evidence type="ECO:0000313" key="3">
    <source>
        <dbReference type="Proteomes" id="UP000588604"/>
    </source>
</evidence>
<dbReference type="RefSeq" id="WP_184494605.1">
    <property type="nucleotide sequence ID" value="NZ_JACIJO010000002.1"/>
</dbReference>